<sequence>MAQFISTTPQEITAVGGSVVFNSTAVCGDCNIKHRNGSALIKVRGSGCCSRARYRVSFHGNVTGTEVVTQLALYQDGEILPESLMSVVPAAAANVWSVDSDTEVYVDCGCSTLSVRSLTAGVTVNTASIIITRVA</sequence>
<dbReference type="InterPro" id="IPR008983">
    <property type="entry name" value="Tumour_necrosis_fac-like_dom"/>
</dbReference>
<accession>A0A8S5U2A1</accession>
<name>A0A8S5U2A1_9CAUD</name>
<evidence type="ECO:0000313" key="1">
    <source>
        <dbReference type="EMBL" id="DAF88587.1"/>
    </source>
</evidence>
<proteinExistence type="predicted"/>
<protein>
    <submittedName>
        <fullName evidence="1">Uncharacterized protein</fullName>
    </submittedName>
</protein>
<reference evidence="1" key="1">
    <citation type="journal article" date="2021" name="Proc. Natl. Acad. Sci. U.S.A.">
        <title>A Catalog of Tens of Thousands of Viruses from Human Metagenomes Reveals Hidden Associations with Chronic Diseases.</title>
        <authorList>
            <person name="Tisza M.J."/>
            <person name="Buck C.B."/>
        </authorList>
    </citation>
    <scope>NUCLEOTIDE SEQUENCE</scope>
    <source>
        <strain evidence="1">Ctqzz19</strain>
    </source>
</reference>
<organism evidence="1">
    <name type="scientific">Siphoviridae sp. ctqzz19</name>
    <dbReference type="NCBI Taxonomy" id="2825682"/>
    <lineage>
        <taxon>Viruses</taxon>
        <taxon>Duplodnaviria</taxon>
        <taxon>Heunggongvirae</taxon>
        <taxon>Uroviricota</taxon>
        <taxon>Caudoviricetes</taxon>
    </lineage>
</organism>
<dbReference type="Gene3D" id="2.60.120.40">
    <property type="match status" value="1"/>
</dbReference>
<dbReference type="EMBL" id="BK015988">
    <property type="protein sequence ID" value="DAF88587.1"/>
    <property type="molecule type" value="Genomic_DNA"/>
</dbReference>